<organism evidence="10 11">
    <name type="scientific">Diploscapter pachys</name>
    <dbReference type="NCBI Taxonomy" id="2018661"/>
    <lineage>
        <taxon>Eukaryota</taxon>
        <taxon>Metazoa</taxon>
        <taxon>Ecdysozoa</taxon>
        <taxon>Nematoda</taxon>
        <taxon>Chromadorea</taxon>
        <taxon>Rhabditida</taxon>
        <taxon>Rhabditina</taxon>
        <taxon>Rhabditomorpha</taxon>
        <taxon>Rhabditoidea</taxon>
        <taxon>Rhabditidae</taxon>
        <taxon>Diploscapter</taxon>
    </lineage>
</organism>
<feature type="transmembrane region" description="Helical" evidence="8">
    <location>
        <begin position="487"/>
        <end position="507"/>
    </location>
</feature>
<dbReference type="EMBL" id="LIAE01009784">
    <property type="protein sequence ID" value="PAV68268.1"/>
    <property type="molecule type" value="Genomic_DNA"/>
</dbReference>
<feature type="signal peptide" evidence="9">
    <location>
        <begin position="1"/>
        <end position="22"/>
    </location>
</feature>
<feature type="transmembrane region" description="Helical" evidence="8">
    <location>
        <begin position="683"/>
        <end position="704"/>
    </location>
</feature>
<dbReference type="Proteomes" id="UP000218231">
    <property type="component" value="Unassembled WGS sequence"/>
</dbReference>
<dbReference type="GO" id="GO:0005886">
    <property type="term" value="C:plasma membrane"/>
    <property type="evidence" value="ECO:0007669"/>
    <property type="project" value="TreeGrafter"/>
</dbReference>
<comment type="subcellular location">
    <subcellularLocation>
        <location evidence="1">Membrane</location>
        <topology evidence="1">Multi-pass membrane protein</topology>
    </subcellularLocation>
</comment>
<evidence type="ECO:0000256" key="5">
    <source>
        <dbReference type="ARBA" id="ARBA00022989"/>
    </source>
</evidence>
<proteinExistence type="inferred from homology"/>
<feature type="transmembrane region" description="Helical" evidence="8">
    <location>
        <begin position="570"/>
        <end position="590"/>
    </location>
</feature>
<evidence type="ECO:0000256" key="4">
    <source>
        <dbReference type="ARBA" id="ARBA00022729"/>
    </source>
</evidence>
<dbReference type="GO" id="GO:0005764">
    <property type="term" value="C:lysosome"/>
    <property type="evidence" value="ECO:0007669"/>
    <property type="project" value="TreeGrafter"/>
</dbReference>
<evidence type="ECO:0000256" key="1">
    <source>
        <dbReference type="ARBA" id="ARBA00004141"/>
    </source>
</evidence>
<dbReference type="PANTHER" id="PTHR12185">
    <property type="entry name" value="SID1 TRANSMEMBRANE FAMILY MEMEBER"/>
    <property type="match status" value="1"/>
</dbReference>
<dbReference type="GO" id="GO:0003725">
    <property type="term" value="F:double-stranded RNA binding"/>
    <property type="evidence" value="ECO:0007669"/>
    <property type="project" value="TreeGrafter"/>
</dbReference>
<keyword evidence="5 8" id="KW-1133">Transmembrane helix</keyword>
<keyword evidence="3 8" id="KW-0812">Transmembrane</keyword>
<dbReference type="AlphaFoldDB" id="A0A2A2K2W7"/>
<dbReference type="OrthoDB" id="416618at2759"/>
<accession>A0A2A2K2W7</accession>
<evidence type="ECO:0000256" key="6">
    <source>
        <dbReference type="ARBA" id="ARBA00023136"/>
    </source>
</evidence>
<keyword evidence="4 9" id="KW-0732">Signal</keyword>
<name>A0A2A2K2W7_9BILA</name>
<dbReference type="GO" id="GO:0051033">
    <property type="term" value="F:RNA transmembrane transporter activity"/>
    <property type="evidence" value="ECO:0007669"/>
    <property type="project" value="TreeGrafter"/>
</dbReference>
<reference evidence="10 11" key="1">
    <citation type="journal article" date="2017" name="Curr. Biol.">
        <title>Genome architecture and evolution of a unichromosomal asexual nematode.</title>
        <authorList>
            <person name="Fradin H."/>
            <person name="Zegar C."/>
            <person name="Gutwein M."/>
            <person name="Lucas J."/>
            <person name="Kovtun M."/>
            <person name="Corcoran D."/>
            <person name="Baugh L.R."/>
            <person name="Kiontke K."/>
            <person name="Gunsalus K."/>
            <person name="Fitch D.H."/>
            <person name="Piano F."/>
        </authorList>
    </citation>
    <scope>NUCLEOTIDE SEQUENCE [LARGE SCALE GENOMIC DNA]</scope>
    <source>
        <strain evidence="10">PF1309</strain>
    </source>
</reference>
<dbReference type="Pfam" id="PF13965">
    <property type="entry name" value="SID-1_RNA_chan"/>
    <property type="match status" value="1"/>
</dbReference>
<protein>
    <recommendedName>
        <fullName evidence="12">SID1 transmembrane family member 1</fullName>
    </recommendedName>
</protein>
<keyword evidence="7" id="KW-0325">Glycoprotein</keyword>
<feature type="transmembrane region" description="Helical" evidence="8">
    <location>
        <begin position="386"/>
        <end position="409"/>
    </location>
</feature>
<dbReference type="PANTHER" id="PTHR12185:SF14">
    <property type="entry name" value="CHOLESTEROL UPTAKE PROTEIN 1"/>
    <property type="match status" value="1"/>
</dbReference>
<keyword evidence="6 8" id="KW-0472">Membrane</keyword>
<dbReference type="InterPro" id="IPR025958">
    <property type="entry name" value="SID1_TM_fam"/>
</dbReference>
<evidence type="ECO:0008006" key="12">
    <source>
        <dbReference type="Google" id="ProtNLM"/>
    </source>
</evidence>
<evidence type="ECO:0000256" key="7">
    <source>
        <dbReference type="ARBA" id="ARBA00023180"/>
    </source>
</evidence>
<feature type="transmembrane region" description="Helical" evidence="8">
    <location>
        <begin position="651"/>
        <end position="671"/>
    </location>
</feature>
<feature type="transmembrane region" description="Helical" evidence="8">
    <location>
        <begin position="269"/>
        <end position="293"/>
    </location>
</feature>
<comment type="similarity">
    <text evidence="2">Belongs to the SID1 family.</text>
</comment>
<evidence type="ECO:0000313" key="10">
    <source>
        <dbReference type="EMBL" id="PAV68268.1"/>
    </source>
</evidence>
<keyword evidence="11" id="KW-1185">Reference proteome</keyword>
<feature type="transmembrane region" description="Helical" evidence="8">
    <location>
        <begin position="513"/>
        <end position="533"/>
    </location>
</feature>
<feature type="transmembrane region" description="Helical" evidence="8">
    <location>
        <begin position="435"/>
        <end position="456"/>
    </location>
</feature>
<sequence>MRDVMPVLLLAAALSLVSLVCGNIDGIWNHTYAGVQTKSGGNLTIYRYKVQQNTTARFTLSSLEASPDNSLLAVFRQKSDILSVQVPANVEEKLYYTTSRTLCPFATTLNESEYLSVEINSFKPIHYTLNAFILNDFHLVPNKVHSSQASPAEPVYFRYHIPEEVDSVLIHVDSNSTTCMYVSVQKINCPVFDLENNVVYRGLYQTMTTSASIAVERREYPSFYLVFVVNHDDQKCHELMDIKPRRQNSTIRVKHFNVSIESSTNENEYILAVCSALAVIAIIYLGTTFYICYDSRIDRMYYDRGAQVLLNDEFSLPRNEDERMQDDDSIHSYDCVQDMNTEPIVARQKITSTQLSFHNNFHFQRHPKVADFSLKEFEQRDRKYRIYPVSLLTLGLFYGLPVVQLVLVWQRTVKESGNLDICYYNFRCAKPYGEFFAFNNILSNCGYILLGLLLIIMNKEKEYRMRSIVERHPILEAQYGIPQHFGLNYAIGLAVIMEGVLSASYHICPSETNYQFDTSFMYAIGLLGMLKIYQLRHPDVNANAHVSFAVLAAFILLAMCGVYMHNSAFWLVFAVIYFFAMLFISLEFYYKGGFRFTRRGLCHSIKYTLISSKCCSCLIPYYRGRFVCLFLGNLANFSFLAYGLIHMPKDFASFLLFPFIANLFLYLTYYIVMKYLHREKMRLHALVFLLLAFICWGIAGYFFLDSVSDWSKSPASSRELNRPCILLSFYDNHDVWHFFSSVAIFLSFSLIDRIDDDLTFIRRDEIAVF</sequence>
<evidence type="ECO:0000256" key="9">
    <source>
        <dbReference type="SAM" id="SignalP"/>
    </source>
</evidence>
<evidence type="ECO:0000256" key="2">
    <source>
        <dbReference type="ARBA" id="ARBA00006618"/>
    </source>
</evidence>
<evidence type="ECO:0000256" key="3">
    <source>
        <dbReference type="ARBA" id="ARBA00022692"/>
    </source>
</evidence>
<dbReference type="STRING" id="2018661.A0A2A2K2W7"/>
<gene>
    <name evidence="10" type="ORF">WR25_11030</name>
</gene>
<feature type="transmembrane region" description="Helical" evidence="8">
    <location>
        <begin position="735"/>
        <end position="754"/>
    </location>
</feature>
<comment type="caution">
    <text evidence="10">The sequence shown here is derived from an EMBL/GenBank/DDBJ whole genome shotgun (WGS) entry which is preliminary data.</text>
</comment>
<feature type="transmembrane region" description="Helical" evidence="8">
    <location>
        <begin position="545"/>
        <end position="564"/>
    </location>
</feature>
<evidence type="ECO:0000313" key="11">
    <source>
        <dbReference type="Proteomes" id="UP000218231"/>
    </source>
</evidence>
<feature type="chain" id="PRO_5012109920" description="SID1 transmembrane family member 1" evidence="9">
    <location>
        <begin position="23"/>
        <end position="769"/>
    </location>
</feature>
<feature type="transmembrane region" description="Helical" evidence="8">
    <location>
        <begin position="626"/>
        <end position="645"/>
    </location>
</feature>
<evidence type="ECO:0000256" key="8">
    <source>
        <dbReference type="SAM" id="Phobius"/>
    </source>
</evidence>